<dbReference type="Proteomes" id="UP001424741">
    <property type="component" value="Unassembled WGS sequence"/>
</dbReference>
<accession>A0ABP9V4K9</accession>
<evidence type="ECO:0008006" key="6">
    <source>
        <dbReference type="Google" id="ProtNLM"/>
    </source>
</evidence>
<dbReference type="EMBL" id="BAABRL010000015">
    <property type="protein sequence ID" value="GAA5497473.1"/>
    <property type="molecule type" value="Genomic_DNA"/>
</dbReference>
<proteinExistence type="inferred from homology"/>
<evidence type="ECO:0000256" key="1">
    <source>
        <dbReference type="ARBA" id="ARBA00007705"/>
    </source>
</evidence>
<comment type="similarity">
    <text evidence="1">Belongs to the DNA polymerase type-A family.</text>
</comment>
<evidence type="ECO:0000259" key="3">
    <source>
        <dbReference type="Pfam" id="PF03167"/>
    </source>
</evidence>
<dbReference type="Pfam" id="PF03167">
    <property type="entry name" value="UDG"/>
    <property type="match status" value="1"/>
</dbReference>
<dbReference type="InterPro" id="IPR002298">
    <property type="entry name" value="DNA_polymerase_A"/>
</dbReference>
<dbReference type="InterPro" id="IPR002562">
    <property type="entry name" value="3'-5'_exonuclease_dom"/>
</dbReference>
<gene>
    <name evidence="4" type="ORF">Rhal01_03669</name>
</gene>
<dbReference type="SUPFAM" id="SSF53098">
    <property type="entry name" value="Ribonuclease H-like"/>
    <property type="match status" value="1"/>
</dbReference>
<dbReference type="InterPro" id="IPR012337">
    <property type="entry name" value="RNaseH-like_sf"/>
</dbReference>
<evidence type="ECO:0000313" key="5">
    <source>
        <dbReference type="Proteomes" id="UP001424741"/>
    </source>
</evidence>
<organism evidence="4 5">
    <name type="scientific">Rubritalea halochordaticola</name>
    <dbReference type="NCBI Taxonomy" id="714537"/>
    <lineage>
        <taxon>Bacteria</taxon>
        <taxon>Pseudomonadati</taxon>
        <taxon>Verrucomicrobiota</taxon>
        <taxon>Verrucomicrobiia</taxon>
        <taxon>Verrucomicrobiales</taxon>
        <taxon>Rubritaleaceae</taxon>
        <taxon>Rubritalea</taxon>
    </lineage>
</organism>
<feature type="domain" description="Uracil-DNA glycosylase-like" evidence="3">
    <location>
        <begin position="27"/>
        <end position="175"/>
    </location>
</feature>
<dbReference type="Pfam" id="PF01612">
    <property type="entry name" value="DNA_pol_A_exo1"/>
    <property type="match status" value="1"/>
</dbReference>
<dbReference type="PANTHER" id="PTHR10133:SF62">
    <property type="entry name" value="DNA POLYMERASE THETA"/>
    <property type="match status" value="1"/>
</dbReference>
<dbReference type="Gene3D" id="3.40.470.10">
    <property type="entry name" value="Uracil-DNA glycosylase-like domain"/>
    <property type="match status" value="1"/>
</dbReference>
<keyword evidence="5" id="KW-1185">Reference proteome</keyword>
<dbReference type="SUPFAM" id="SSF52141">
    <property type="entry name" value="Uracil-DNA glycosylase-like"/>
    <property type="match status" value="1"/>
</dbReference>
<dbReference type="InterPro" id="IPR005122">
    <property type="entry name" value="Uracil-DNA_glycosylase-like"/>
</dbReference>
<reference evidence="4 5" key="1">
    <citation type="submission" date="2024-02" db="EMBL/GenBank/DDBJ databases">
        <title>Rubritalea halochordaticola NBRC 107102.</title>
        <authorList>
            <person name="Ichikawa N."/>
            <person name="Katano-Makiyama Y."/>
            <person name="Hidaka K."/>
        </authorList>
    </citation>
    <scope>NUCLEOTIDE SEQUENCE [LARGE SCALE GENOMIC DNA]</scope>
    <source>
        <strain evidence="4 5">NBRC 107102</strain>
    </source>
</reference>
<name>A0ABP9V4K9_9BACT</name>
<sequence>MSGTKHTATRRLHKNVLYVAGRGDTEKADIMFVAPAVHEEEAQEDQGSRFGVRVKEKAEYLKGPIGVLFKDIAMENQIDIVENHYFTAVCKWLLPTQAQRNKPPTKALKWGLPVLQDEIKRVKPKIIVCLGKAAYDMLSPEKISMKDAHGCWIWSEEYEAFLYLMYNPVLLLAKPEVREMFRVDLMEIKRRYDVLMGNPVHTQEVREHVIRTAHELKLWVLDRMTDKDQLFSLDCEWHGSTHVDGDLRSVQLAWNEEDAAYIRFMDDQLNYVFDCTYEEAGRILYPLLGNPKVKYVGHHYAADSVWLQHWLKLPVLGKCYMDTEFAQQTVDEHSELGLERGIAMKYTTLGCYNQDLLMWKRKNKKLCVDGYGYIPDDILIPYGCRDVIAVMRAVPQIRQRMDLQNLSTYYDQIFNPFVTDVFTMFALVGLPMDVPLMDDLRELFNYADRRLTSKFREDIHKEARGLFLRKMMQLSPGIMPGEVCQKMDELFASGNPDAVWDWVKSKVGLDGIKEIDPFFVHLQESPNFNLRSSPSKTRWLFDVCGYTPVKSTNQKAEGRPSMAWEKVLALPEDRQKLYKPAADKQTLMILAQKAPLVDQLLELTMVGNLCKAFLKESTTHIDDDGNTVEDEAGIHKWLASNDRVHGMSSTTATGRPRSWKPNVLNWPSYVNDKIIGNIQKVLKQDYENGTLPESLVQRWKDVIEAGEDDKVSLPSIRSCVAAPEGYVLLDEFLF</sequence>
<dbReference type="RefSeq" id="WP_346189980.1">
    <property type="nucleotide sequence ID" value="NZ_BAABRL010000015.1"/>
</dbReference>
<dbReference type="Gene3D" id="3.30.420.10">
    <property type="entry name" value="Ribonuclease H-like superfamily/Ribonuclease H"/>
    <property type="match status" value="1"/>
</dbReference>
<dbReference type="InterPro" id="IPR043502">
    <property type="entry name" value="DNA/RNA_pol_sf"/>
</dbReference>
<protein>
    <recommendedName>
        <fullName evidence="6">DNA polymerase</fullName>
    </recommendedName>
</protein>
<dbReference type="PANTHER" id="PTHR10133">
    <property type="entry name" value="DNA POLYMERASE I"/>
    <property type="match status" value="1"/>
</dbReference>
<dbReference type="SUPFAM" id="SSF56672">
    <property type="entry name" value="DNA/RNA polymerases"/>
    <property type="match status" value="1"/>
</dbReference>
<evidence type="ECO:0000259" key="2">
    <source>
        <dbReference type="Pfam" id="PF01612"/>
    </source>
</evidence>
<dbReference type="InterPro" id="IPR036895">
    <property type="entry name" value="Uracil-DNA_glycosylase-like_sf"/>
</dbReference>
<dbReference type="InterPro" id="IPR036397">
    <property type="entry name" value="RNaseH_sf"/>
</dbReference>
<evidence type="ECO:0000313" key="4">
    <source>
        <dbReference type="EMBL" id="GAA5497473.1"/>
    </source>
</evidence>
<comment type="caution">
    <text evidence="4">The sequence shown here is derived from an EMBL/GenBank/DDBJ whole genome shotgun (WGS) entry which is preliminary data.</text>
</comment>
<feature type="domain" description="3'-5' exonuclease" evidence="2">
    <location>
        <begin position="226"/>
        <end position="399"/>
    </location>
</feature>